<gene>
    <name evidence="2" type="primary">CCDC190</name>
</gene>
<accession>A0AC55DQK9</accession>
<evidence type="ECO:0000313" key="2">
    <source>
        <dbReference type="RefSeq" id="XP_045154031.1"/>
    </source>
</evidence>
<dbReference type="RefSeq" id="XP_045154031.1">
    <property type="nucleotide sequence ID" value="XM_045298096.1"/>
</dbReference>
<sequence>MERHMVQGRMHKHFDSERKTTKQAEARLGQSLQRLEALCLSHVKLLSREQRQLHKELQRLQQDIIKKKLSSYFANGSQERPEDVPQLSALEGQQHRAPRPNAFKALATKMPQEKCKATPQKPALCHTGPKDPMMNRERPLSQHDRGVCFTEEKPQAQEKDPVTPPKGRDPSLGQGQEVSTSPTGQGPGSRPADDSARAPVEEGRWPDANPEADQVPGRGIPSGPMEGVSSGNVTEMATESTYLELFAKVKNAHYLRHRVPPESERILSTGEIFGHVQSTKRV</sequence>
<protein>
    <submittedName>
        <fullName evidence="2">Coiled-coil domain-containing protein 190</fullName>
    </submittedName>
</protein>
<keyword evidence="1" id="KW-1185">Reference proteome</keyword>
<dbReference type="Proteomes" id="UP000694863">
    <property type="component" value="Unplaced"/>
</dbReference>
<name>A0AC55DQK9_ECHTE</name>
<evidence type="ECO:0000313" key="1">
    <source>
        <dbReference type="Proteomes" id="UP000694863"/>
    </source>
</evidence>
<organism evidence="1 2">
    <name type="scientific">Echinops telfairi</name>
    <name type="common">Lesser hedgehog tenrec</name>
    <dbReference type="NCBI Taxonomy" id="9371"/>
    <lineage>
        <taxon>Eukaryota</taxon>
        <taxon>Metazoa</taxon>
        <taxon>Chordata</taxon>
        <taxon>Craniata</taxon>
        <taxon>Vertebrata</taxon>
        <taxon>Euteleostomi</taxon>
        <taxon>Mammalia</taxon>
        <taxon>Eutheria</taxon>
        <taxon>Afrotheria</taxon>
        <taxon>Tenrecidae</taxon>
        <taxon>Tenrecinae</taxon>
        <taxon>Echinops</taxon>
    </lineage>
</organism>
<reference evidence="2" key="1">
    <citation type="submission" date="2025-08" db="UniProtKB">
        <authorList>
            <consortium name="RefSeq"/>
        </authorList>
    </citation>
    <scope>IDENTIFICATION</scope>
</reference>
<proteinExistence type="predicted"/>